<reference evidence="1 2" key="1">
    <citation type="submission" date="2018-06" db="EMBL/GenBank/DDBJ databases">
        <title>Comparative genomics reveals the genomic features of Rhizophagus irregularis, R. cerebriforme, R. diaphanum and Gigaspora rosea, and their symbiotic lifestyle signature.</title>
        <authorList>
            <person name="Morin E."/>
            <person name="San Clemente H."/>
            <person name="Chen E.C.H."/>
            <person name="De La Providencia I."/>
            <person name="Hainaut M."/>
            <person name="Kuo A."/>
            <person name="Kohler A."/>
            <person name="Murat C."/>
            <person name="Tang N."/>
            <person name="Roy S."/>
            <person name="Loubradou J."/>
            <person name="Henrissat B."/>
            <person name="Grigoriev I.V."/>
            <person name="Corradi N."/>
            <person name="Roux C."/>
            <person name="Martin F.M."/>
        </authorList>
    </citation>
    <scope>NUCLEOTIDE SEQUENCE [LARGE SCALE GENOMIC DNA]</scope>
    <source>
        <strain evidence="1 2">DAOM 194757</strain>
    </source>
</reference>
<comment type="caution">
    <text evidence="1">The sequence shown here is derived from an EMBL/GenBank/DDBJ whole genome shotgun (WGS) entry which is preliminary data.</text>
</comment>
<dbReference type="Proteomes" id="UP000266673">
    <property type="component" value="Unassembled WGS sequence"/>
</dbReference>
<sequence>MLQISIKLLERFSNDFVQILDYNVVKIGNQNFKLHSLVLYQCSLFFRKELSTATKKNNIIKLLLLMLLLKKLDLTELVECIQSYLIDNNASWLRLKFTQVYSTSFQDNNFKALQTFCTDILVKYSNLVFDSDDFSSVRENALVTFLKRDDLQIDESEIWDKNFLDLKTTLGKYIPLIRYFQIPEEEIVAKVKPYRQILGLNLWDAISTRLWLLIHLLLQLSNEHFAEISSWIDRCSSIYNVMKIPFKFNLLLRGSRDRFTREIFHRLCDDKPETVVVIKVNNVNEII</sequence>
<organism evidence="1 2">
    <name type="scientific">Gigaspora rosea</name>
    <dbReference type="NCBI Taxonomy" id="44941"/>
    <lineage>
        <taxon>Eukaryota</taxon>
        <taxon>Fungi</taxon>
        <taxon>Fungi incertae sedis</taxon>
        <taxon>Mucoromycota</taxon>
        <taxon>Glomeromycotina</taxon>
        <taxon>Glomeromycetes</taxon>
        <taxon>Diversisporales</taxon>
        <taxon>Gigasporaceae</taxon>
        <taxon>Gigaspora</taxon>
    </lineage>
</organism>
<gene>
    <name evidence="1" type="ORF">C2G38_2210774</name>
</gene>
<protein>
    <recommendedName>
        <fullName evidence="3">BTB domain-containing protein</fullName>
    </recommendedName>
</protein>
<dbReference type="EMBL" id="QKWP01001465">
    <property type="protein sequence ID" value="RIB08761.1"/>
    <property type="molecule type" value="Genomic_DNA"/>
</dbReference>
<name>A0A397UGM6_9GLOM</name>
<evidence type="ECO:0000313" key="1">
    <source>
        <dbReference type="EMBL" id="RIB08761.1"/>
    </source>
</evidence>
<accession>A0A397UGM6</accession>
<evidence type="ECO:0000313" key="2">
    <source>
        <dbReference type="Proteomes" id="UP000266673"/>
    </source>
</evidence>
<proteinExistence type="predicted"/>
<evidence type="ECO:0008006" key="3">
    <source>
        <dbReference type="Google" id="ProtNLM"/>
    </source>
</evidence>
<keyword evidence="2" id="KW-1185">Reference proteome</keyword>
<dbReference type="AlphaFoldDB" id="A0A397UGM6"/>